<dbReference type="EMBL" id="CP061283">
    <property type="protein sequence ID" value="QNS09439.1"/>
    <property type="molecule type" value="Genomic_DNA"/>
</dbReference>
<dbReference type="Proteomes" id="UP000516428">
    <property type="component" value="Plasmid unnamed2"/>
</dbReference>
<organism evidence="1 2">
    <name type="scientific">Streptomyces xanthii</name>
    <dbReference type="NCBI Taxonomy" id="2768069"/>
    <lineage>
        <taxon>Bacteria</taxon>
        <taxon>Bacillati</taxon>
        <taxon>Actinomycetota</taxon>
        <taxon>Actinomycetes</taxon>
        <taxon>Kitasatosporales</taxon>
        <taxon>Streptomycetaceae</taxon>
        <taxon>Streptomyces</taxon>
    </lineage>
</organism>
<dbReference type="KEGG" id="sxn:IAG42_37380"/>
<protein>
    <submittedName>
        <fullName evidence="1">Uncharacterized protein</fullName>
    </submittedName>
</protein>
<reference evidence="1 2" key="1">
    <citation type="submission" date="2020-09" db="EMBL/GenBank/DDBJ databases">
        <title>A novel species.</title>
        <authorList>
            <person name="Gao J."/>
        </authorList>
    </citation>
    <scope>NUCLEOTIDE SEQUENCE [LARGE SCALE GENOMIC DNA]</scope>
    <source>
        <strain evidence="1 2">CRXT-Y-14</strain>
        <plasmid evidence="1 2">unnamed2</plasmid>
    </source>
</reference>
<evidence type="ECO:0000313" key="1">
    <source>
        <dbReference type="EMBL" id="QNS09439.1"/>
    </source>
</evidence>
<proteinExistence type="predicted"/>
<sequence>MTTTDADPSYLADFRTANTTVLGLLRGYFRAEQAPVLRAHTDLMADSGTLERAVSMVGLLLRQGAAELKEKDPGARLPELFGPVGVAPAGIERNVADALRALSAGSLTGLFGGEPLVGEKLAAVVHAAAIRCLRQQAAHLSRSNVRRWLETVEATVAAAEQVTQSQADVLMTMDALGFFGSRPAAAPLDPLQAAKEVVVQLVGGYGLGQPEQVAEAQRRMTAHVSVATETFMVVRGFMQSVVRMATAAGVKLSTEQQEQRLHELAALAPEKMRAALVAYLEATAAGHPTGGVDVDTAHGRQVSAHYAAVFVAMYGVAAIGREGFAGLVDDMITSA</sequence>
<name>A0A7H1BL34_9ACTN</name>
<keyword evidence="1" id="KW-0614">Plasmid</keyword>
<dbReference type="AlphaFoldDB" id="A0A7H1BL34"/>
<accession>A0A7H1BL34</accession>
<evidence type="ECO:0000313" key="2">
    <source>
        <dbReference type="Proteomes" id="UP000516428"/>
    </source>
</evidence>
<geneLocation type="plasmid" evidence="1 2">
    <name>unnamed2</name>
</geneLocation>
<gene>
    <name evidence="1" type="ORF">IAG42_37380</name>
</gene>
<dbReference type="RefSeq" id="WP_188342094.1">
    <property type="nucleotide sequence ID" value="NZ_CP061283.1"/>
</dbReference>
<keyword evidence="2" id="KW-1185">Reference proteome</keyword>